<dbReference type="Pfam" id="PF13624">
    <property type="entry name" value="SurA_N_3"/>
    <property type="match status" value="1"/>
</dbReference>
<evidence type="ECO:0000313" key="5">
    <source>
        <dbReference type="EMBL" id="SMR92802.1"/>
    </source>
</evidence>
<dbReference type="Gene3D" id="1.10.4030.10">
    <property type="entry name" value="Porin chaperone SurA, peptide-binding domain"/>
    <property type="match status" value="1"/>
</dbReference>
<dbReference type="InterPro" id="IPR046357">
    <property type="entry name" value="PPIase_dom_sf"/>
</dbReference>
<feature type="coiled-coil region" evidence="2">
    <location>
        <begin position="100"/>
        <end position="131"/>
    </location>
</feature>
<dbReference type="InterPro" id="IPR000297">
    <property type="entry name" value="PPIase_PpiC"/>
</dbReference>
<reference evidence="5 6" key="1">
    <citation type="submission" date="2017-05" db="EMBL/GenBank/DDBJ databases">
        <authorList>
            <person name="Varghese N."/>
            <person name="Submissions S."/>
        </authorList>
    </citation>
    <scope>NUCLEOTIDE SEQUENCE [LARGE SCALE GENOMIC DNA]</scope>
    <source>
        <strain evidence="5 6">MACB1020</strain>
    </source>
</reference>
<keyword evidence="1" id="KW-0413">Isomerase</keyword>
<dbReference type="EMBL" id="FXXC01000001">
    <property type="protein sequence ID" value="SMR92802.1"/>
    <property type="molecule type" value="Genomic_DNA"/>
</dbReference>
<feature type="domain" description="PpiC" evidence="4">
    <location>
        <begin position="188"/>
        <end position="291"/>
    </location>
</feature>
<keyword evidence="1" id="KW-0697">Rotamase</keyword>
<keyword evidence="3" id="KW-1133">Transmembrane helix</keyword>
<evidence type="ECO:0000256" key="2">
    <source>
        <dbReference type="SAM" id="Coils"/>
    </source>
</evidence>
<dbReference type="GeneID" id="31773213"/>
<dbReference type="PANTHER" id="PTHR47245">
    <property type="entry name" value="PEPTIDYLPROLYL ISOMERASE"/>
    <property type="match status" value="1"/>
</dbReference>
<dbReference type="Gene3D" id="3.10.50.40">
    <property type="match status" value="1"/>
</dbReference>
<proteinExistence type="predicted"/>
<sequence>MNKKNLFLVVGILLISIILSLFIFKDKIASIIDDHRVVLEVNGEQVTKREYKIRFNALKENAIQFSSRTDILDQVFNGKTYRELLKDELFTILTEELLCLQEARKRNINLTKQEEEEIKKYIQELKANEEMRGYFNQYLRKIDSDENHFYRDLYKTRLINKLYSSITSKTTVSDSEIVNYYNTNKNQFKKRKIIDIFLKVENEEEDARKREIANKIVSELKKGENFEKLVKKYSEDDSASTTKGIIDYFRKGEKEAEYGSVFEEEVFKLAVGQISNVIKTVKGYHIVKVLDEKYMPLDEVKEEIQSKLMKQKKDEAFRLYIENLKKLSKINVYKDRTKDL</sequence>
<dbReference type="PANTHER" id="PTHR47245:SF2">
    <property type="entry name" value="PEPTIDYL-PROLYL CIS-TRANS ISOMERASE HP_0175-RELATED"/>
    <property type="match status" value="1"/>
</dbReference>
<dbReference type="InterPro" id="IPR027304">
    <property type="entry name" value="Trigger_fact/SurA_dom_sf"/>
</dbReference>
<evidence type="ECO:0000313" key="6">
    <source>
        <dbReference type="Proteomes" id="UP000196803"/>
    </source>
</evidence>
<keyword evidence="6" id="KW-1185">Reference proteome</keyword>
<protein>
    <submittedName>
        <fullName evidence="5">Foldase protein PrsA</fullName>
    </submittedName>
</protein>
<evidence type="ECO:0000259" key="4">
    <source>
        <dbReference type="PROSITE" id="PS50198"/>
    </source>
</evidence>
<dbReference type="RefSeq" id="WP_015908244.1">
    <property type="nucleotide sequence ID" value="NZ_FUZJ01000001.1"/>
</dbReference>
<name>A0ABY1S7J6_CALBS</name>
<dbReference type="Pfam" id="PF13616">
    <property type="entry name" value="Rotamase_3"/>
    <property type="match status" value="1"/>
</dbReference>
<evidence type="ECO:0000256" key="1">
    <source>
        <dbReference type="PROSITE-ProRule" id="PRU00278"/>
    </source>
</evidence>
<keyword evidence="2" id="KW-0175">Coiled coil</keyword>
<dbReference type="SUPFAM" id="SSF54534">
    <property type="entry name" value="FKBP-like"/>
    <property type="match status" value="1"/>
</dbReference>
<dbReference type="SUPFAM" id="SSF109998">
    <property type="entry name" value="Triger factor/SurA peptide-binding domain-like"/>
    <property type="match status" value="1"/>
</dbReference>
<evidence type="ECO:0000256" key="3">
    <source>
        <dbReference type="SAM" id="Phobius"/>
    </source>
</evidence>
<dbReference type="Proteomes" id="UP000196803">
    <property type="component" value="Unassembled WGS sequence"/>
</dbReference>
<accession>A0ABY1S7J6</accession>
<keyword evidence="3" id="KW-0472">Membrane</keyword>
<keyword evidence="3" id="KW-0812">Transmembrane</keyword>
<gene>
    <name evidence="5" type="ORF">SAMN05216240_1215</name>
</gene>
<organism evidence="5 6">
    <name type="scientific">Caldicellulosiruptor bescii</name>
    <name type="common">Anaerocellum thermophilum</name>
    <dbReference type="NCBI Taxonomy" id="31899"/>
    <lineage>
        <taxon>Bacteria</taxon>
        <taxon>Bacillati</taxon>
        <taxon>Bacillota</taxon>
        <taxon>Bacillota incertae sedis</taxon>
        <taxon>Caldicellulosiruptorales</taxon>
        <taxon>Caldicellulosiruptoraceae</taxon>
        <taxon>Caldicellulosiruptor</taxon>
    </lineage>
</organism>
<comment type="caution">
    <text evidence="5">The sequence shown here is derived from an EMBL/GenBank/DDBJ whole genome shotgun (WGS) entry which is preliminary data.</text>
</comment>
<dbReference type="InterPro" id="IPR050245">
    <property type="entry name" value="PrsA_foldase"/>
</dbReference>
<dbReference type="PROSITE" id="PS50198">
    <property type="entry name" value="PPIC_PPIASE_2"/>
    <property type="match status" value="1"/>
</dbReference>
<feature type="transmembrane region" description="Helical" evidence="3">
    <location>
        <begin position="6"/>
        <end position="24"/>
    </location>
</feature>